<evidence type="ECO:0000313" key="3">
    <source>
        <dbReference type="Proteomes" id="UP000671845"/>
    </source>
</evidence>
<dbReference type="InterPro" id="IPR051815">
    <property type="entry name" value="Molybdate_resp_trans_reg"/>
</dbReference>
<reference evidence="2 3" key="1">
    <citation type="journal article" date="2021" name="Front. Microbiol.">
        <title>Aerobic Denitrification and Heterotrophic Sulfur Oxidation in the Genus Halomonas Revealed by Six Novel Species Characterizations and Genome-Based Analysis.</title>
        <authorList>
            <person name="Wang L."/>
            <person name="Shao Z."/>
        </authorList>
    </citation>
    <scope>NUCLEOTIDE SEQUENCE [LARGE SCALE GENOMIC DNA]</scope>
    <source>
        <strain evidence="2 3">MCCC 1A13718</strain>
    </source>
</reference>
<dbReference type="PANTHER" id="PTHR30432:SF1">
    <property type="entry name" value="DNA-BINDING TRANSCRIPTIONAL DUAL REGULATOR MODE"/>
    <property type="match status" value="1"/>
</dbReference>
<dbReference type="Proteomes" id="UP000671845">
    <property type="component" value="Chromosome"/>
</dbReference>
<dbReference type="InterPro" id="IPR003725">
    <property type="entry name" value="ModE-bd_N"/>
</dbReference>
<accession>A0ABX7WLM6</accession>
<sequence length="116" mass="12391">MTPRLRIQLGHAIAMGPGKVQLLEAIAETGSISAAARQMGMSYRRAWLLVDTMNQCFKAPLVNTATGGKGGGGARITPFGEEVLARYQRMQRIASEAVAEEMEDFASLLAPSPPSD</sequence>
<dbReference type="Gene3D" id="1.10.10.10">
    <property type="entry name" value="Winged helix-like DNA-binding domain superfamily/Winged helix DNA-binding domain"/>
    <property type="match status" value="1"/>
</dbReference>
<protein>
    <submittedName>
        <fullName evidence="2">LysR family transcriptional regulator</fullName>
    </submittedName>
</protein>
<dbReference type="SUPFAM" id="SSF46785">
    <property type="entry name" value="Winged helix' DNA-binding domain"/>
    <property type="match status" value="1"/>
</dbReference>
<name>A0ABX7WLM6_9GAMM</name>
<dbReference type="InterPro" id="IPR000847">
    <property type="entry name" value="LysR_HTH_N"/>
</dbReference>
<dbReference type="Pfam" id="PF00126">
    <property type="entry name" value="HTH_1"/>
    <property type="match status" value="1"/>
</dbReference>
<keyword evidence="3" id="KW-1185">Reference proteome</keyword>
<evidence type="ECO:0000313" key="2">
    <source>
        <dbReference type="EMBL" id="QTP61315.1"/>
    </source>
</evidence>
<gene>
    <name evidence="2" type="ORF">HNO53_16145</name>
</gene>
<proteinExistence type="predicted"/>
<organism evidence="2 3">
    <name type="scientific">Halomonas sulfidivorans</name>
    <dbReference type="NCBI Taxonomy" id="2733488"/>
    <lineage>
        <taxon>Bacteria</taxon>
        <taxon>Pseudomonadati</taxon>
        <taxon>Pseudomonadota</taxon>
        <taxon>Gammaproteobacteria</taxon>
        <taxon>Oceanospirillales</taxon>
        <taxon>Halomonadaceae</taxon>
        <taxon>Halomonas</taxon>
    </lineage>
</organism>
<evidence type="ECO:0000259" key="1">
    <source>
        <dbReference type="Pfam" id="PF00126"/>
    </source>
</evidence>
<dbReference type="EMBL" id="CP053383">
    <property type="protein sequence ID" value="QTP61315.1"/>
    <property type="molecule type" value="Genomic_DNA"/>
</dbReference>
<dbReference type="InterPro" id="IPR036388">
    <property type="entry name" value="WH-like_DNA-bd_sf"/>
</dbReference>
<dbReference type="InterPro" id="IPR036390">
    <property type="entry name" value="WH_DNA-bd_sf"/>
</dbReference>
<dbReference type="PANTHER" id="PTHR30432">
    <property type="entry name" value="TRANSCRIPTIONAL REGULATOR MODE"/>
    <property type="match status" value="1"/>
</dbReference>
<dbReference type="NCBIfam" id="TIGR00637">
    <property type="entry name" value="ModE_repress"/>
    <property type="match status" value="1"/>
</dbReference>
<feature type="domain" description="HTH lysR-type" evidence="1">
    <location>
        <begin position="20"/>
        <end position="81"/>
    </location>
</feature>